<sequence>MNGLSSSGAKPSTGTRSRRACAMPNYGRAGAGRWRIRQAVNVSQREGVLFWPNPHAFHAVQISFMRFIYTPTPEWTARPTPHIWRLYWPMTPDMR</sequence>
<dbReference type="Proteomes" id="UP000050544">
    <property type="component" value="Unassembled WGS sequence"/>
</dbReference>
<dbReference type="EMBL" id="LGKO01000006">
    <property type="protein sequence ID" value="KPL82069.1"/>
    <property type="molecule type" value="Genomic_DNA"/>
</dbReference>
<evidence type="ECO:0000256" key="1">
    <source>
        <dbReference type="SAM" id="MobiDB-lite"/>
    </source>
</evidence>
<accession>A0A0P6YI92</accession>
<keyword evidence="3" id="KW-1185">Reference proteome</keyword>
<protein>
    <submittedName>
        <fullName evidence="2">Uncharacterized protein</fullName>
    </submittedName>
</protein>
<comment type="caution">
    <text evidence="2">The sequence shown here is derived from an EMBL/GenBank/DDBJ whole genome shotgun (WGS) entry which is preliminary data.</text>
</comment>
<organism evidence="2 3">
    <name type="scientific">Thermanaerothrix daxensis</name>
    <dbReference type="NCBI Taxonomy" id="869279"/>
    <lineage>
        <taxon>Bacteria</taxon>
        <taxon>Bacillati</taxon>
        <taxon>Chloroflexota</taxon>
        <taxon>Anaerolineae</taxon>
        <taxon>Anaerolineales</taxon>
        <taxon>Anaerolineaceae</taxon>
        <taxon>Thermanaerothrix</taxon>
    </lineage>
</organism>
<feature type="compositionally biased region" description="Polar residues" evidence="1">
    <location>
        <begin position="1"/>
        <end position="15"/>
    </location>
</feature>
<proteinExistence type="predicted"/>
<evidence type="ECO:0000313" key="3">
    <source>
        <dbReference type="Proteomes" id="UP000050544"/>
    </source>
</evidence>
<dbReference type="AlphaFoldDB" id="A0A0P6YI92"/>
<name>A0A0P6YI92_9CHLR</name>
<feature type="region of interest" description="Disordered" evidence="1">
    <location>
        <begin position="1"/>
        <end position="22"/>
    </location>
</feature>
<evidence type="ECO:0000313" key="2">
    <source>
        <dbReference type="EMBL" id="KPL82069.1"/>
    </source>
</evidence>
<reference evidence="2 3" key="1">
    <citation type="submission" date="2015-07" db="EMBL/GenBank/DDBJ databases">
        <title>Whole genome sequence of Thermanaerothrix daxensis DSM 23592.</title>
        <authorList>
            <person name="Hemp J."/>
            <person name="Ward L.M."/>
            <person name="Pace L.A."/>
            <person name="Fischer W.W."/>
        </authorList>
    </citation>
    <scope>NUCLEOTIDE SEQUENCE [LARGE SCALE GENOMIC DNA]</scope>
    <source>
        <strain evidence="2 3">GNS-1</strain>
    </source>
</reference>
<gene>
    <name evidence="2" type="ORF">SE15_13235</name>
</gene>